<feature type="compositionally biased region" description="Polar residues" evidence="13">
    <location>
        <begin position="2077"/>
        <end position="2100"/>
    </location>
</feature>
<feature type="compositionally biased region" description="Polar residues" evidence="13">
    <location>
        <begin position="585"/>
        <end position="597"/>
    </location>
</feature>
<feature type="compositionally biased region" description="Low complexity" evidence="13">
    <location>
        <begin position="707"/>
        <end position="717"/>
    </location>
</feature>
<dbReference type="GO" id="GO:0008270">
    <property type="term" value="F:zinc ion binding"/>
    <property type="evidence" value="ECO:0007669"/>
    <property type="project" value="UniProtKB-KW"/>
</dbReference>
<dbReference type="Gene3D" id="3.40.630.30">
    <property type="match status" value="1"/>
</dbReference>
<dbReference type="InterPro" id="IPR001965">
    <property type="entry name" value="Znf_PHD"/>
</dbReference>
<feature type="domain" description="MYST-type HAT" evidence="14">
    <location>
        <begin position="924"/>
        <end position="1208"/>
    </location>
</feature>
<dbReference type="PANTHER" id="PTHR10615">
    <property type="entry name" value="HISTONE ACETYLTRANSFERASE"/>
    <property type="match status" value="1"/>
</dbReference>
<keyword evidence="4" id="KW-0597">Phosphoprotein</keyword>
<evidence type="ECO:0000256" key="11">
    <source>
        <dbReference type="ARBA" id="ARBA00023242"/>
    </source>
</evidence>
<feature type="compositionally biased region" description="Basic and acidic residues" evidence="13">
    <location>
        <begin position="1858"/>
        <end position="1869"/>
    </location>
</feature>
<dbReference type="Pfam" id="PF01853">
    <property type="entry name" value="MOZ_SAS"/>
    <property type="match status" value="1"/>
</dbReference>
<feature type="compositionally biased region" description="Basic and acidic residues" evidence="13">
    <location>
        <begin position="1315"/>
        <end position="1337"/>
    </location>
</feature>
<evidence type="ECO:0000256" key="6">
    <source>
        <dbReference type="ARBA" id="ARBA00022723"/>
    </source>
</evidence>
<dbReference type="GO" id="GO:0003677">
    <property type="term" value="F:DNA binding"/>
    <property type="evidence" value="ECO:0007669"/>
    <property type="project" value="InterPro"/>
</dbReference>
<feature type="region of interest" description="Disordered" evidence="13">
    <location>
        <begin position="743"/>
        <end position="805"/>
    </location>
</feature>
<comment type="subcellular location">
    <subcellularLocation>
        <location evidence="1">Nucleus</location>
    </subcellularLocation>
</comment>
<feature type="region of interest" description="Disordered" evidence="13">
    <location>
        <begin position="75"/>
        <end position="104"/>
    </location>
</feature>
<feature type="compositionally biased region" description="Acidic residues" evidence="13">
    <location>
        <begin position="692"/>
        <end position="706"/>
    </location>
</feature>
<dbReference type="GO" id="GO:0040029">
    <property type="term" value="P:epigenetic regulation of gene expression"/>
    <property type="evidence" value="ECO:0007669"/>
    <property type="project" value="UniProtKB-ARBA"/>
</dbReference>
<dbReference type="InterPro" id="IPR050603">
    <property type="entry name" value="MYST_HAT"/>
</dbReference>
<dbReference type="FunFam" id="3.30.60.60:FF:000001">
    <property type="entry name" value="Histone acetyltransferase"/>
    <property type="match status" value="1"/>
</dbReference>
<dbReference type="GO" id="GO:0003712">
    <property type="term" value="F:transcription coregulator activity"/>
    <property type="evidence" value="ECO:0007669"/>
    <property type="project" value="TreeGrafter"/>
</dbReference>
<feature type="compositionally biased region" description="Basic residues" evidence="13">
    <location>
        <begin position="1300"/>
        <end position="1314"/>
    </location>
</feature>
<dbReference type="PROSITE" id="PS51726">
    <property type="entry name" value="MYST_HAT"/>
    <property type="match status" value="1"/>
</dbReference>
<dbReference type="Gene3D" id="3.30.60.60">
    <property type="entry name" value="N-acetyl transferase-like"/>
    <property type="match status" value="1"/>
</dbReference>
<reference evidence="16 17" key="1">
    <citation type="journal article" date="2017" name="Gigascience">
        <title>Draft genome of the honey bee ectoparasitic mite, Tropilaelaps mercedesae, is shaped by the parasitic life history.</title>
        <authorList>
            <person name="Dong X."/>
            <person name="Armstrong S.D."/>
            <person name="Xia D."/>
            <person name="Makepeace B.L."/>
            <person name="Darby A.C."/>
            <person name="Kadowaki T."/>
        </authorList>
    </citation>
    <scope>NUCLEOTIDE SEQUENCE [LARGE SCALE GENOMIC DNA]</scope>
    <source>
        <strain evidence="16">Wuxi-XJTLU</strain>
    </source>
</reference>
<feature type="region of interest" description="Disordered" evidence="13">
    <location>
        <begin position="1574"/>
        <end position="1593"/>
    </location>
</feature>
<name>A0A1V9WZP7_9ACAR</name>
<feature type="region of interest" description="Disordered" evidence="13">
    <location>
        <begin position="1400"/>
        <end position="1565"/>
    </location>
</feature>
<feature type="region of interest" description="Disordered" evidence="13">
    <location>
        <begin position="1599"/>
        <end position="1681"/>
    </location>
</feature>
<keyword evidence="6" id="KW-0479">Metal-binding</keyword>
<dbReference type="InterPro" id="IPR013083">
    <property type="entry name" value="Znf_RING/FYVE/PHD"/>
</dbReference>
<feature type="compositionally biased region" description="Gly residues" evidence="13">
    <location>
        <begin position="2501"/>
        <end position="2521"/>
    </location>
</feature>
<feature type="region of interest" description="Disordered" evidence="13">
    <location>
        <begin position="651"/>
        <end position="727"/>
    </location>
</feature>
<feature type="compositionally biased region" description="Polar residues" evidence="13">
    <location>
        <begin position="403"/>
        <end position="414"/>
    </location>
</feature>
<dbReference type="SUPFAM" id="SSF55729">
    <property type="entry name" value="Acyl-CoA N-acyltransferases (Nat)"/>
    <property type="match status" value="1"/>
</dbReference>
<dbReference type="InterPro" id="IPR016181">
    <property type="entry name" value="Acyl_CoA_acyltransferase"/>
</dbReference>
<dbReference type="InterPro" id="IPR036388">
    <property type="entry name" value="WH-like_DNA-bd_sf"/>
</dbReference>
<dbReference type="GO" id="GO:0070776">
    <property type="term" value="C:MOZ/MORF histone acetyltransferase complex"/>
    <property type="evidence" value="ECO:0007669"/>
    <property type="project" value="TreeGrafter"/>
</dbReference>
<dbReference type="Proteomes" id="UP000192247">
    <property type="component" value="Unassembled WGS sequence"/>
</dbReference>
<dbReference type="InterPro" id="IPR040706">
    <property type="entry name" value="Zf-MYST"/>
</dbReference>
<feature type="non-terminal residue" evidence="16">
    <location>
        <position position="2614"/>
    </location>
</feature>
<feature type="region of interest" description="Disordered" evidence="13">
    <location>
        <begin position="822"/>
        <end position="882"/>
    </location>
</feature>
<evidence type="ECO:0000256" key="8">
    <source>
        <dbReference type="ARBA" id="ARBA00022833"/>
    </source>
</evidence>
<evidence type="ECO:0000256" key="3">
    <source>
        <dbReference type="ARBA" id="ARBA00013184"/>
    </source>
</evidence>
<feature type="compositionally biased region" description="Polar residues" evidence="13">
    <location>
        <begin position="1749"/>
        <end position="1764"/>
    </location>
</feature>
<accession>A0A1V9WZP7</accession>
<feature type="region of interest" description="Disordered" evidence="13">
    <location>
        <begin position="1719"/>
        <end position="1894"/>
    </location>
</feature>
<evidence type="ECO:0000256" key="9">
    <source>
        <dbReference type="ARBA" id="ARBA00022853"/>
    </source>
</evidence>
<feature type="region of interest" description="Disordered" evidence="13">
    <location>
        <begin position="401"/>
        <end position="468"/>
    </location>
</feature>
<organism evidence="16 17">
    <name type="scientific">Tropilaelaps mercedesae</name>
    <dbReference type="NCBI Taxonomy" id="418985"/>
    <lineage>
        <taxon>Eukaryota</taxon>
        <taxon>Metazoa</taxon>
        <taxon>Ecdysozoa</taxon>
        <taxon>Arthropoda</taxon>
        <taxon>Chelicerata</taxon>
        <taxon>Arachnida</taxon>
        <taxon>Acari</taxon>
        <taxon>Parasitiformes</taxon>
        <taxon>Mesostigmata</taxon>
        <taxon>Gamasina</taxon>
        <taxon>Dermanyssoidea</taxon>
        <taxon>Laelapidae</taxon>
        <taxon>Tropilaelaps</taxon>
    </lineage>
</organism>
<keyword evidence="7" id="KW-0863">Zinc-finger</keyword>
<evidence type="ECO:0000256" key="10">
    <source>
        <dbReference type="ARBA" id="ARBA00022990"/>
    </source>
</evidence>
<keyword evidence="5" id="KW-0808">Transferase</keyword>
<feature type="compositionally biased region" description="Basic and acidic residues" evidence="13">
    <location>
        <begin position="1462"/>
        <end position="1473"/>
    </location>
</feature>
<dbReference type="InterPro" id="IPR002717">
    <property type="entry name" value="HAT_MYST-type"/>
</dbReference>
<gene>
    <name evidence="16" type="ORF">BIW11_13987</name>
</gene>
<evidence type="ECO:0000259" key="15">
    <source>
        <dbReference type="PROSITE" id="PS52014"/>
    </source>
</evidence>
<evidence type="ECO:0000256" key="1">
    <source>
        <dbReference type="ARBA" id="ARBA00004123"/>
    </source>
</evidence>
<evidence type="ECO:0000256" key="13">
    <source>
        <dbReference type="SAM" id="MobiDB-lite"/>
    </source>
</evidence>
<keyword evidence="9" id="KW-0156">Chromatin regulator</keyword>
<feature type="region of interest" description="Disordered" evidence="13">
    <location>
        <begin position="2483"/>
        <end position="2614"/>
    </location>
</feature>
<feature type="region of interest" description="Disordered" evidence="13">
    <location>
        <begin position="553"/>
        <end position="600"/>
    </location>
</feature>
<keyword evidence="11" id="KW-0539">Nucleus</keyword>
<dbReference type="FunFam" id="3.40.630.30:FF:000001">
    <property type="entry name" value="Histone acetyltransferase"/>
    <property type="match status" value="1"/>
</dbReference>
<feature type="domain" description="SAMD1-like winged helix (WH)" evidence="15">
    <location>
        <begin position="1"/>
        <end position="74"/>
    </location>
</feature>
<protein>
    <recommendedName>
        <fullName evidence="3">histone acetyltransferase</fullName>
        <ecNumber evidence="3">2.3.1.48</ecNumber>
    </recommendedName>
</protein>
<dbReference type="Pfam" id="PF17772">
    <property type="entry name" value="zf-MYST"/>
    <property type="match status" value="1"/>
</dbReference>
<dbReference type="STRING" id="418985.A0A1V9WZP7"/>
<feature type="region of interest" description="Disordered" evidence="13">
    <location>
        <begin position="2009"/>
        <end position="2136"/>
    </location>
</feature>
<dbReference type="PROSITE" id="PS52014">
    <property type="entry name" value="SAMD1_WH"/>
    <property type="match status" value="1"/>
</dbReference>
<feature type="region of interest" description="Disordered" evidence="13">
    <location>
        <begin position="1954"/>
        <end position="1975"/>
    </location>
</feature>
<dbReference type="InterPro" id="IPR048589">
    <property type="entry name" value="SAMD1-like_WH"/>
</dbReference>
<dbReference type="PANTHER" id="PTHR10615:SF217">
    <property type="entry name" value="HISTONE ACETYLTRANSFERASE"/>
    <property type="match status" value="1"/>
</dbReference>
<feature type="compositionally biased region" description="Gly residues" evidence="13">
    <location>
        <begin position="2553"/>
        <end position="2563"/>
    </location>
</feature>
<dbReference type="Gene3D" id="1.10.10.10">
    <property type="entry name" value="Winged helix-like DNA-binding domain superfamily/Winged helix DNA-binding domain"/>
    <property type="match status" value="1"/>
</dbReference>
<dbReference type="GO" id="GO:0005634">
    <property type="term" value="C:nucleus"/>
    <property type="evidence" value="ECO:0007669"/>
    <property type="project" value="UniProtKB-SubCell"/>
</dbReference>
<keyword evidence="17" id="KW-1185">Reference proteome</keyword>
<feature type="compositionally biased region" description="Low complexity" evidence="13">
    <location>
        <begin position="451"/>
        <end position="462"/>
    </location>
</feature>
<feature type="compositionally biased region" description="Polar residues" evidence="13">
    <location>
        <begin position="1229"/>
        <end position="1238"/>
    </location>
</feature>
<feature type="compositionally biased region" description="Polar residues" evidence="13">
    <location>
        <begin position="1652"/>
        <end position="1661"/>
    </location>
</feature>
<evidence type="ECO:0000256" key="7">
    <source>
        <dbReference type="ARBA" id="ARBA00022771"/>
    </source>
</evidence>
<comment type="similarity">
    <text evidence="2">Belongs to the MYST (SAS/MOZ) family.</text>
</comment>
<dbReference type="InParanoid" id="A0A1V9WZP7"/>
<dbReference type="Pfam" id="PF21524">
    <property type="entry name" value="SAMD1_WH"/>
    <property type="match status" value="1"/>
</dbReference>
<dbReference type="EMBL" id="MNPL01031441">
    <property type="protein sequence ID" value="OQR66683.1"/>
    <property type="molecule type" value="Genomic_DNA"/>
</dbReference>
<comment type="caution">
    <text evidence="16">The sequence shown here is derived from an EMBL/GenBank/DDBJ whole genome shotgun (WGS) entry which is preliminary data.</text>
</comment>
<feature type="compositionally biased region" description="Low complexity" evidence="13">
    <location>
        <begin position="1607"/>
        <end position="1619"/>
    </location>
</feature>
<dbReference type="GO" id="GO:0006357">
    <property type="term" value="P:regulation of transcription by RNA polymerase II"/>
    <property type="evidence" value="ECO:0007669"/>
    <property type="project" value="TreeGrafter"/>
</dbReference>
<feature type="compositionally biased region" description="Basic and acidic residues" evidence="13">
    <location>
        <begin position="1417"/>
        <end position="1429"/>
    </location>
</feature>
<feature type="compositionally biased region" description="Low complexity" evidence="13">
    <location>
        <begin position="2383"/>
        <end position="2396"/>
    </location>
</feature>
<evidence type="ECO:0000256" key="4">
    <source>
        <dbReference type="ARBA" id="ARBA00022553"/>
    </source>
</evidence>
<dbReference type="GO" id="GO:0010484">
    <property type="term" value="F:histone H3 acetyltransferase activity"/>
    <property type="evidence" value="ECO:0007669"/>
    <property type="project" value="TreeGrafter"/>
</dbReference>
<evidence type="ECO:0000259" key="14">
    <source>
        <dbReference type="PROSITE" id="PS51726"/>
    </source>
</evidence>
<dbReference type="SMART" id="SM00249">
    <property type="entry name" value="PHD"/>
    <property type="match status" value="2"/>
</dbReference>
<evidence type="ECO:0000256" key="2">
    <source>
        <dbReference type="ARBA" id="ARBA00010107"/>
    </source>
</evidence>
<evidence type="ECO:0000313" key="17">
    <source>
        <dbReference type="Proteomes" id="UP000192247"/>
    </source>
</evidence>
<evidence type="ECO:0000256" key="12">
    <source>
        <dbReference type="PIRSR" id="PIRSR602717-51"/>
    </source>
</evidence>
<feature type="compositionally biased region" description="Polar residues" evidence="13">
    <location>
        <begin position="858"/>
        <end position="880"/>
    </location>
</feature>
<feature type="active site" description="Proton donor/acceptor" evidence="12">
    <location>
        <position position="1100"/>
    </location>
</feature>
<keyword evidence="8" id="KW-0862">Zinc</keyword>
<feature type="compositionally biased region" description="Basic and acidic residues" evidence="13">
    <location>
        <begin position="559"/>
        <end position="584"/>
    </location>
</feature>
<feature type="region of interest" description="Disordered" evidence="13">
    <location>
        <begin position="2365"/>
        <end position="2407"/>
    </location>
</feature>
<dbReference type="Gene3D" id="3.30.40.10">
    <property type="entry name" value="Zinc/RING finger domain, C3HC4 (zinc finger)"/>
    <property type="match status" value="1"/>
</dbReference>
<dbReference type="FunCoup" id="A0A1V9WZP7">
    <property type="interactions" value="5"/>
</dbReference>
<dbReference type="GO" id="GO:0003682">
    <property type="term" value="F:chromatin binding"/>
    <property type="evidence" value="ECO:0007669"/>
    <property type="project" value="TreeGrafter"/>
</dbReference>
<feature type="compositionally biased region" description="Polar residues" evidence="13">
    <location>
        <begin position="1246"/>
        <end position="1258"/>
    </location>
</feature>
<feature type="region of interest" description="Disordered" evidence="13">
    <location>
        <begin position="1215"/>
        <end position="1340"/>
    </location>
</feature>
<dbReference type="OrthoDB" id="787137at2759"/>
<evidence type="ECO:0000313" key="16">
    <source>
        <dbReference type="EMBL" id="OQR66683.1"/>
    </source>
</evidence>
<evidence type="ECO:0000256" key="5">
    <source>
        <dbReference type="ARBA" id="ARBA00022679"/>
    </source>
</evidence>
<proteinExistence type="inferred from homology"/>
<feature type="compositionally biased region" description="Basic and acidic residues" evidence="13">
    <location>
        <begin position="1728"/>
        <end position="1741"/>
    </location>
</feature>
<feature type="compositionally biased region" description="Acidic residues" evidence="13">
    <location>
        <begin position="1267"/>
        <end position="1284"/>
    </location>
</feature>
<keyword evidence="10" id="KW-0007">Acetylation</keyword>
<sequence>MGGSDLYSLVEFAIRKIKGHKQRPSEERIQHIIETFHGVPAHQTTVYLQQATNQGKIIRVEGPGGWCYRLHESAGSPIPRRKSTCASRGASHRTPKGGASPTQTEEDAVATIHRGTNLLNIVEQVLLSLGEPASLLSLQKFIKRQYTLLDMSPSQLLNRLRLAAKKGILKKRLVRYNNQTYGLPTIHQESQNPSSPLKAISPFGSPPTQQFKSLQLRIPASLTDSGPGAELECATCGELDQRSRMCVCSQCGFAGHAACFKLGEIAQQCVTGRRWECSQCKRCLACQNTGSGSAKASELLYCDCCDSLCHLRCVSQQGGRLTTTQRSSSKKQQNAKATFRCKKCVASSAKHKARTLVNSLAKKIKHKNARNQLGNCSVSRKVKKMDSKQRLNKVAVKTVNKLKMTQKTANQPVGTPNRRKNEDDPGLSGLIAKASKVPPKGYKADNRHIHNSNNGNNNNNSNRPKTGHRTIKHRLDVPQQQKKQKQTLKIKNVMTSTRNPALMRSATSVNSTIVDNVPTSADSVVINSDNRSKHKYKKKNFLKLSVELSDGLSKFFTPSDKRKPPKRREVDGDEDKTAPKDGNNHSKNNAVKITSSSGDHRDVVQRFHNFNTTGTSGVDAPPLVEVNIRASAMCDDKRVAVQQQQAKDVRAAKKENITKNPVDKCNTNGAGLTVPHDPGMGQISRLESSDSSVEDVDDSGNDDDLETSVSSGTDSGSATGGDGDAGLCSETAAETNYKVEVKTKRTKAGGSSPIKKRAEQMAANREADSRRLKSTKKRTSRTLINPSPSDKTKTRKDRPGKRLLDMHNNKHMKRRMEKVKIRVTDGSENSLSSADERSKNGSYKIKKMKNNIAAGRTQKATSISSECGSTASTEHSLTSEDNVEQPIQEDTPAVPPGCQPQDVELFRQAQELAQEKIGANLLDPSQRCPGSIQFGRYCIDTWYSSPYPQEYARLPKLFLCEFCLKYCKSGDTLKRHLRKCPLRHPPGTEIYRHEEISVFEVDGHANKIYCQQLCLLAKLFLDHKTLYYDVEPFLFYVLTAWDRKGAHLVGYFSKEKHCAQRYNVSCIMTMPQYQRKGYGRFLIDFSYLLSRTEGLAGTPEKPLSDLGRVSYQAYWKSTLLEYLHREIFVQKNRCITIAKISFDTGLNVHDIAATLVLLGMIREDRTSWERRKFYLDINSDVILNYMQKLETKKQLRLALYPECLQWTPSPVSQQFLESSRDESSIDAEPSNSDSSHLKNTSRRSESGQPSRRNGSTRKSVIKIEDSLSCEETDVIPQEDDEATDQADRVMGDRLSPTTKPPRKKERTRRSRATPRSRDRNFTDKSSQQRDVKDEPARVDVNLGRVEQNEISSVTGLPHNEVTQQKYQLHMPKPRGRLHRSGLTAVGAGSAGFRKRRSYLREQEPPGLAAEEATTSEEDSRSHNEGDQHMSGDSAEDSLGIGYDGVAEEDTVQEVPGSPEIITEDKSEVKREGGRTTGRTKKRRMVDESNSPPDRSRKRPCKHMRELQVNRTTLETSTDRSAETSAGSNVVDRSAVIKPELQPGETTGGNVDLESARGDGSTETVADTTVNRKPVVIRRPPGSSGTTKSKKKIHVMMRTAKRRRKRPLAAAAQAAQSAPSIHSPSTPAHVAGGSRGPVRSGGAPNRLQCDAGTMSSAASGTPATAIISGGRRRRTDCAGAEEDAGAAVTLAVTGAITPSRTINGKAAGNGGTARQTLISSFVVPSPKAPQKETDDNHRDHRSQNQQQQQLEATPTRNASPLTSTPIRPRESPKVPKIVEANESSKTTDDTETFTDESNTTDQLQTSLSIGRPGESGTDDASSPGGKAAVLPRKIGSAVPERRASGEKPVCLPPKKSRRRILEETQRKKSIDIGPVINKDTPEQPRSRAASIGRRTRQSLELPGVITGTIDSNSVESAILAKNTDGTRVSSVNNRSEIVGDSSALSQLTAQAASCDSQTHGNAPIETPGAGFRSAGEGILTSSNELQRATESIENDTKNVGVGWSTLVTKTESDNSENEQLAREQQQELPPLVAEAEGRNKHETSTAPIGVTAANKDEVEEPPQRKRSRPPKKDYRGSLSPQPVLTATTDASTDQSVHSANGKTPPDCIQQGDGAPIHQDVPAVGQKDPQFSTHGQEEQPCLNLKRTMADQNNSTPNTHIENRCKLETVDEKHRLDYKIVDKGRQMQADSAEAKQKIVKENILQADTPSDSSECLAHSRINGRAEDGSAKKTVAANKKLAGDMIRIEGKGFEENVVGAGGGGRSRGDDDTVKPAIVSGGKNHNRAVEMAVPTPPRTPAGGEVISAELSLSPIVSAPLSITPSINKHLSLSTALPVDNLPPLPTSGATGAVSSSIKEAMLTITEGALLQSDDRTTPPPTSKAVAIPPSHSSHPTHPPSSRSAHMYGGGTDMKEHSLYPVVTASGHLSPLNSATFNYHHHHHHTSASVAAAAAAAAAQSLYEQQLTQQIAQQQHHQHREWLAYHHQQQQQHHQQMGPVASNAATGPGGAGVAGGPPGRGVSGPGPGASPALGKLHQLTAGLDHGGPANTHSLTNSSGGPGGGNGGHIGPQAHHPHQPSSVAASQLGPVGAASHPHGHTPSPPTHHSMYYSPPANAGGP</sequence>
<dbReference type="EC" id="2.3.1.48" evidence="3"/>